<dbReference type="EMBL" id="JANPWB010000012">
    <property type="protein sequence ID" value="KAJ1113754.1"/>
    <property type="molecule type" value="Genomic_DNA"/>
</dbReference>
<gene>
    <name evidence="2" type="ORF">NDU88_001996</name>
</gene>
<feature type="region of interest" description="Disordered" evidence="1">
    <location>
        <begin position="131"/>
        <end position="158"/>
    </location>
</feature>
<accession>A0AAV7NF15</accession>
<name>A0AAV7NF15_PLEWA</name>
<dbReference type="AlphaFoldDB" id="A0AAV7NF15"/>
<reference evidence="2" key="1">
    <citation type="journal article" date="2022" name="bioRxiv">
        <title>Sequencing and chromosome-scale assembly of the giantPleurodeles waltlgenome.</title>
        <authorList>
            <person name="Brown T."/>
            <person name="Elewa A."/>
            <person name="Iarovenko S."/>
            <person name="Subramanian E."/>
            <person name="Araus A.J."/>
            <person name="Petzold A."/>
            <person name="Susuki M."/>
            <person name="Suzuki K.-i.T."/>
            <person name="Hayashi T."/>
            <person name="Toyoda A."/>
            <person name="Oliveira C."/>
            <person name="Osipova E."/>
            <person name="Leigh N.D."/>
            <person name="Simon A."/>
            <person name="Yun M.H."/>
        </authorList>
    </citation>
    <scope>NUCLEOTIDE SEQUENCE</scope>
    <source>
        <strain evidence="2">20211129_DDA</strain>
        <tissue evidence="2">Liver</tissue>
    </source>
</reference>
<evidence type="ECO:0000256" key="1">
    <source>
        <dbReference type="SAM" id="MobiDB-lite"/>
    </source>
</evidence>
<evidence type="ECO:0000313" key="3">
    <source>
        <dbReference type="Proteomes" id="UP001066276"/>
    </source>
</evidence>
<evidence type="ECO:0000313" key="2">
    <source>
        <dbReference type="EMBL" id="KAJ1113754.1"/>
    </source>
</evidence>
<keyword evidence="3" id="KW-1185">Reference proteome</keyword>
<sequence>MGSFPPAPVSSSGVPRWAHLVGHPAALRRLHQNGMREAPSRCWAEAQEHGTTLTSAEACTGPSPRPQVHGAVGGPPGVPARFWAAPLPPGAGPVTYHPQGGLSASQPGLPAFYVLPAAGRKVCCKALPSATTQPHRPLQPHRFPITTPQSPLSGGPKRNVSGIQEFRCAVPAFVWGSR</sequence>
<comment type="caution">
    <text evidence="2">The sequence shown here is derived from an EMBL/GenBank/DDBJ whole genome shotgun (WGS) entry which is preliminary data.</text>
</comment>
<protein>
    <submittedName>
        <fullName evidence="2">Uncharacterized protein</fullName>
    </submittedName>
</protein>
<proteinExistence type="predicted"/>
<organism evidence="2 3">
    <name type="scientific">Pleurodeles waltl</name>
    <name type="common">Iberian ribbed newt</name>
    <dbReference type="NCBI Taxonomy" id="8319"/>
    <lineage>
        <taxon>Eukaryota</taxon>
        <taxon>Metazoa</taxon>
        <taxon>Chordata</taxon>
        <taxon>Craniata</taxon>
        <taxon>Vertebrata</taxon>
        <taxon>Euteleostomi</taxon>
        <taxon>Amphibia</taxon>
        <taxon>Batrachia</taxon>
        <taxon>Caudata</taxon>
        <taxon>Salamandroidea</taxon>
        <taxon>Salamandridae</taxon>
        <taxon>Pleurodelinae</taxon>
        <taxon>Pleurodeles</taxon>
    </lineage>
</organism>
<dbReference type="Proteomes" id="UP001066276">
    <property type="component" value="Chromosome 8"/>
</dbReference>